<reference evidence="1 2" key="1">
    <citation type="submission" date="2017-08" db="EMBL/GenBank/DDBJ databases">
        <title>Comparative genomics of bacteria isolated from necrotic lesions of AOD affected trees.</title>
        <authorList>
            <person name="Doonan J."/>
            <person name="Denman S."/>
            <person name="McDonald J.E."/>
        </authorList>
    </citation>
    <scope>NUCLEOTIDE SEQUENCE [LARGE SCALE GENOMIC DNA]</scope>
    <source>
        <strain evidence="1 2">477</strain>
    </source>
</reference>
<protein>
    <submittedName>
        <fullName evidence="1">Uncharacterized protein</fullName>
    </submittedName>
</protein>
<dbReference type="AlphaFoldDB" id="A0AAD0WKV2"/>
<organism evidence="1 2">
    <name type="scientific">Lonsdalea britannica</name>
    <dbReference type="NCBI Taxonomy" id="1082704"/>
    <lineage>
        <taxon>Bacteria</taxon>
        <taxon>Pseudomonadati</taxon>
        <taxon>Pseudomonadota</taxon>
        <taxon>Gammaproteobacteria</taxon>
        <taxon>Enterobacterales</taxon>
        <taxon>Pectobacteriaceae</taxon>
        <taxon>Lonsdalea</taxon>
    </lineage>
</organism>
<evidence type="ECO:0000313" key="2">
    <source>
        <dbReference type="Proteomes" id="UP000263881"/>
    </source>
</evidence>
<evidence type="ECO:0000313" key="1">
    <source>
        <dbReference type="EMBL" id="AXW87172.1"/>
    </source>
</evidence>
<dbReference type="RefSeq" id="WP_094117740.1">
    <property type="nucleotide sequence ID" value="NZ_CP023009.1"/>
</dbReference>
<name>A0AAD0WKV2_9GAMM</name>
<gene>
    <name evidence="1" type="ORF">CKQ53_09390</name>
</gene>
<sequence length="152" mass="17535">MIRHNQLTPCFVKGIPREIEPSILYVSMEYGTVIHNCCCGCGHEVVTPLTPTDWKLTYDGETVSLWPSVGNWNLPCRSHYVIQCNRVLKAPPWDKARIDAEMRRDKAAKKRYYAQTNATVASEELKQEPTEEPSGMRTEPLSLWNRIRKWLS</sequence>
<dbReference type="InterPro" id="IPR045384">
    <property type="entry name" value="DUF6527"/>
</dbReference>
<proteinExistence type="predicted"/>
<dbReference type="KEGG" id="lbq:CKQ53_09390"/>
<accession>A0AAD0WKV2</accession>
<dbReference type="EMBL" id="CP023009">
    <property type="protein sequence ID" value="AXW87172.1"/>
    <property type="molecule type" value="Genomic_DNA"/>
</dbReference>
<dbReference type="Pfam" id="PF20137">
    <property type="entry name" value="BubE"/>
    <property type="match status" value="1"/>
</dbReference>
<keyword evidence="2" id="KW-1185">Reference proteome</keyword>
<dbReference type="Proteomes" id="UP000263881">
    <property type="component" value="Chromosome"/>
</dbReference>